<evidence type="ECO:0000259" key="3">
    <source>
        <dbReference type="PROSITE" id="PS51462"/>
    </source>
</evidence>
<dbReference type="PANTHER" id="PTHR43046">
    <property type="entry name" value="GDP-MANNOSE MANNOSYL HYDROLASE"/>
    <property type="match status" value="1"/>
</dbReference>
<sequence>MATNPLDAAGRRPHGSGDAWVTAPDGRKFWGTFGAAGLLVHDDRGILLQLRAEWSHHGGTWGLPGGARHEGESAVRGALREASEEAGVPADALVLEFTSVLDLGVWSYTTVGVRATHAFEAVIGDAESAELRWVPIHEVDSLPLHPGFAARWPSLKRLVQQSISVVVDAANVVGSRPNGWWKDRAGAAANLLESLNRRADAGVPGTLMGLDVDIYWPSIVAVLEGQARNAPDPRAQNSARALADGIHTPVLMIDRADGEGDDLIVEIADSRRNRGDTVLVVTADAGLRRRVESFGCVTKGTSWLTGILEGLSDGSI</sequence>
<dbReference type="EMBL" id="JYFC01000008">
    <property type="protein sequence ID" value="KJC63172.1"/>
    <property type="molecule type" value="Genomic_DNA"/>
</dbReference>
<evidence type="ECO:0000313" key="5">
    <source>
        <dbReference type="Proteomes" id="UP000032503"/>
    </source>
</evidence>
<keyword evidence="5" id="KW-1185">Reference proteome</keyword>
<dbReference type="InterPro" id="IPR020084">
    <property type="entry name" value="NUDIX_hydrolase_CS"/>
</dbReference>
<accession>A0ABR5CCC5</accession>
<name>A0ABR5CCC5_9MICO</name>
<dbReference type="PROSITE" id="PS51462">
    <property type="entry name" value="NUDIX"/>
    <property type="match status" value="1"/>
</dbReference>
<dbReference type="CDD" id="cd18877">
    <property type="entry name" value="NUDIX_Hydrolase"/>
    <property type="match status" value="1"/>
</dbReference>
<comment type="cofactor">
    <cofactor evidence="1">
        <name>Mg(2+)</name>
        <dbReference type="ChEBI" id="CHEBI:18420"/>
    </cofactor>
</comment>
<dbReference type="InterPro" id="IPR015797">
    <property type="entry name" value="NUDIX_hydrolase-like_dom_sf"/>
</dbReference>
<keyword evidence="2" id="KW-0378">Hydrolase</keyword>
<dbReference type="Gene3D" id="3.90.79.10">
    <property type="entry name" value="Nucleoside Triphosphate Pyrophosphohydrolase"/>
    <property type="match status" value="1"/>
</dbReference>
<dbReference type="Pfam" id="PF00293">
    <property type="entry name" value="NUDIX"/>
    <property type="match status" value="1"/>
</dbReference>
<dbReference type="RefSeq" id="WP_044443192.1">
    <property type="nucleotide sequence ID" value="NZ_JYFC01000008.1"/>
</dbReference>
<dbReference type="PROSITE" id="PS00893">
    <property type="entry name" value="NUDIX_BOX"/>
    <property type="match status" value="1"/>
</dbReference>
<organism evidence="4 5">
    <name type="scientific">Agreia bicolorata</name>
    <dbReference type="NCBI Taxonomy" id="110935"/>
    <lineage>
        <taxon>Bacteria</taxon>
        <taxon>Bacillati</taxon>
        <taxon>Actinomycetota</taxon>
        <taxon>Actinomycetes</taxon>
        <taxon>Micrococcales</taxon>
        <taxon>Microbacteriaceae</taxon>
        <taxon>Agreia</taxon>
    </lineage>
</organism>
<protein>
    <recommendedName>
        <fullName evidence="3">Nudix hydrolase domain-containing protein</fullName>
    </recommendedName>
</protein>
<comment type="caution">
    <text evidence="4">The sequence shown here is derived from an EMBL/GenBank/DDBJ whole genome shotgun (WGS) entry which is preliminary data.</text>
</comment>
<reference evidence="4 5" key="1">
    <citation type="journal article" date="2001" name="Int. J. Syst. Evol. Microbiol.">
        <title>Agreia bicolorata gen. nov., sp. nov., to accommodate actinobacteria isolated from narrow reed grass infected by the nematode Heteroanguina graminophila.</title>
        <authorList>
            <person name="Evtushenko L.I."/>
            <person name="Dorofeeva L.V."/>
            <person name="Dobrovolskaya T.G."/>
            <person name="Streshinskaya G.M."/>
            <person name="Subbotin S.A."/>
            <person name="Tiedje J.M."/>
        </authorList>
    </citation>
    <scope>NUCLEOTIDE SEQUENCE [LARGE SCALE GENOMIC DNA]</scope>
    <source>
        <strain evidence="4 5">VKM Ac-1804</strain>
    </source>
</reference>
<feature type="domain" description="Nudix hydrolase" evidence="3">
    <location>
        <begin position="31"/>
        <end position="157"/>
    </location>
</feature>
<evidence type="ECO:0000256" key="1">
    <source>
        <dbReference type="ARBA" id="ARBA00001946"/>
    </source>
</evidence>
<evidence type="ECO:0000313" key="4">
    <source>
        <dbReference type="EMBL" id="KJC63172.1"/>
    </source>
</evidence>
<dbReference type="SUPFAM" id="SSF55811">
    <property type="entry name" value="Nudix"/>
    <property type="match status" value="1"/>
</dbReference>
<dbReference type="PANTHER" id="PTHR43046:SF2">
    <property type="entry name" value="8-OXO-DGTP DIPHOSPHATASE-RELATED"/>
    <property type="match status" value="1"/>
</dbReference>
<dbReference type="Proteomes" id="UP000032503">
    <property type="component" value="Unassembled WGS sequence"/>
</dbReference>
<proteinExistence type="predicted"/>
<dbReference type="InterPro" id="IPR000086">
    <property type="entry name" value="NUDIX_hydrolase_dom"/>
</dbReference>
<gene>
    <name evidence="4" type="ORF">TZ00_15905</name>
</gene>
<evidence type="ECO:0000256" key="2">
    <source>
        <dbReference type="ARBA" id="ARBA00022801"/>
    </source>
</evidence>